<protein>
    <recommendedName>
        <fullName evidence="4">DUF4352 domain-containing protein</fullName>
    </recommendedName>
</protein>
<evidence type="ECO:0000256" key="2">
    <source>
        <dbReference type="SAM" id="MobiDB-lite"/>
    </source>
</evidence>
<keyword evidence="1" id="KW-0732">Signal</keyword>
<feature type="compositionally biased region" description="Basic and acidic residues" evidence="2">
    <location>
        <begin position="13"/>
        <end position="27"/>
    </location>
</feature>
<keyword evidence="3" id="KW-0812">Transmembrane</keyword>
<evidence type="ECO:0000313" key="6">
    <source>
        <dbReference type="Proteomes" id="UP000639606"/>
    </source>
</evidence>
<feature type="domain" description="DUF4352" evidence="4">
    <location>
        <begin position="119"/>
        <end position="187"/>
    </location>
</feature>
<keyword evidence="3" id="KW-1133">Transmembrane helix</keyword>
<evidence type="ECO:0000256" key="3">
    <source>
        <dbReference type="SAM" id="Phobius"/>
    </source>
</evidence>
<name>A0A918EG50_9PSEU</name>
<reference evidence="5" key="2">
    <citation type="submission" date="2020-09" db="EMBL/GenBank/DDBJ databases">
        <authorList>
            <person name="Sun Q."/>
            <person name="Ohkuma M."/>
        </authorList>
    </citation>
    <scope>NUCLEOTIDE SEQUENCE</scope>
    <source>
        <strain evidence="5">JCM 3313</strain>
    </source>
</reference>
<dbReference type="InterPro" id="IPR029050">
    <property type="entry name" value="Immunoprotect_excell_Ig-like"/>
</dbReference>
<accession>A0A918EG50</accession>
<dbReference type="AlphaFoldDB" id="A0A918EG50"/>
<keyword evidence="6" id="KW-1185">Reference proteome</keyword>
<dbReference type="RefSeq" id="WP_189225699.1">
    <property type="nucleotide sequence ID" value="NZ_BMRG01000011.1"/>
</dbReference>
<organism evidence="5 6">
    <name type="scientific">Saccharothrix coeruleofusca</name>
    <dbReference type="NCBI Taxonomy" id="33919"/>
    <lineage>
        <taxon>Bacteria</taxon>
        <taxon>Bacillati</taxon>
        <taxon>Actinomycetota</taxon>
        <taxon>Actinomycetes</taxon>
        <taxon>Pseudonocardiales</taxon>
        <taxon>Pseudonocardiaceae</taxon>
        <taxon>Saccharothrix</taxon>
    </lineage>
</organism>
<dbReference type="InterPro" id="IPR029051">
    <property type="entry name" value="DUF4352"/>
</dbReference>
<gene>
    <name evidence="5" type="ORF">GCM10010185_49590</name>
</gene>
<feature type="region of interest" description="Disordered" evidence="2">
    <location>
        <begin position="60"/>
        <end position="83"/>
    </location>
</feature>
<sequence length="211" mass="22433">MSQPQGPSPAFDNPRDARAQARADKAYRKAQRPWYKKKRFILPLALLAIVAIFAITANGDDDKPTVASPGDPAPTAQPAFPGATEDDVAAKAGETVDADGVRITTTQLVRGDSTLVDTLCTTVTYNNQSGQPSNFSGGLDWKLQGPDGAIFSNTFTGSKNILQSGQLAPGGIMTADVCFDAPKGTPSGQYVVLLDPTFRFESDRIAWLNTL</sequence>
<evidence type="ECO:0000256" key="1">
    <source>
        <dbReference type="ARBA" id="ARBA00022729"/>
    </source>
</evidence>
<feature type="transmembrane region" description="Helical" evidence="3">
    <location>
        <begin position="40"/>
        <end position="59"/>
    </location>
</feature>
<proteinExistence type="predicted"/>
<dbReference type="Proteomes" id="UP000639606">
    <property type="component" value="Unassembled WGS sequence"/>
</dbReference>
<comment type="caution">
    <text evidence="5">The sequence shown here is derived from an EMBL/GenBank/DDBJ whole genome shotgun (WGS) entry which is preliminary data.</text>
</comment>
<keyword evidence="3" id="KW-0472">Membrane</keyword>
<dbReference type="EMBL" id="BMRG01000011">
    <property type="protein sequence ID" value="GGP70582.1"/>
    <property type="molecule type" value="Genomic_DNA"/>
</dbReference>
<reference evidence="5" key="1">
    <citation type="journal article" date="2014" name="Int. J. Syst. Evol. Microbiol.">
        <title>Complete genome sequence of Corynebacterium casei LMG S-19264T (=DSM 44701T), isolated from a smear-ripened cheese.</title>
        <authorList>
            <consortium name="US DOE Joint Genome Institute (JGI-PGF)"/>
            <person name="Walter F."/>
            <person name="Albersmeier A."/>
            <person name="Kalinowski J."/>
            <person name="Ruckert C."/>
        </authorList>
    </citation>
    <scope>NUCLEOTIDE SEQUENCE</scope>
    <source>
        <strain evidence="5">JCM 3313</strain>
    </source>
</reference>
<evidence type="ECO:0000259" key="4">
    <source>
        <dbReference type="Pfam" id="PF11611"/>
    </source>
</evidence>
<dbReference type="Pfam" id="PF11611">
    <property type="entry name" value="DUF4352"/>
    <property type="match status" value="1"/>
</dbReference>
<evidence type="ECO:0000313" key="5">
    <source>
        <dbReference type="EMBL" id="GGP70582.1"/>
    </source>
</evidence>
<dbReference type="Gene3D" id="2.60.40.1240">
    <property type="match status" value="1"/>
</dbReference>
<feature type="region of interest" description="Disordered" evidence="2">
    <location>
        <begin position="1"/>
        <end position="28"/>
    </location>
</feature>